<keyword evidence="2" id="KW-1185">Reference proteome</keyword>
<dbReference type="KEGG" id="pchm:VFPPC_16210"/>
<comment type="caution">
    <text evidence="1">The sequence shown here is derived from an EMBL/GenBank/DDBJ whole genome shotgun (WGS) entry which is preliminary data.</text>
</comment>
<dbReference type="AlphaFoldDB" id="A0A179FH93"/>
<evidence type="ECO:0000313" key="2">
    <source>
        <dbReference type="Proteomes" id="UP000078397"/>
    </source>
</evidence>
<dbReference type="EMBL" id="LSBJ02000005">
    <property type="protein sequence ID" value="OAQ64419.1"/>
    <property type="molecule type" value="Genomic_DNA"/>
</dbReference>
<sequence length="58" mass="6606">MWGRELISISTTEYVEQMQKNSLSWSDKTASRRYVGVSDEARSLPLKISTNGSKLNKK</sequence>
<name>A0A179FH93_METCM</name>
<accession>A0A179FH93</accession>
<organism evidence="1 2">
    <name type="scientific">Pochonia chlamydosporia 170</name>
    <dbReference type="NCBI Taxonomy" id="1380566"/>
    <lineage>
        <taxon>Eukaryota</taxon>
        <taxon>Fungi</taxon>
        <taxon>Dikarya</taxon>
        <taxon>Ascomycota</taxon>
        <taxon>Pezizomycotina</taxon>
        <taxon>Sordariomycetes</taxon>
        <taxon>Hypocreomycetidae</taxon>
        <taxon>Hypocreales</taxon>
        <taxon>Clavicipitaceae</taxon>
        <taxon>Pochonia</taxon>
    </lineage>
</organism>
<reference evidence="1 2" key="1">
    <citation type="journal article" date="2016" name="PLoS Pathog.">
        <title>Biosynthesis of antibiotic leucinostatins in bio-control fungus Purpureocillium lilacinum and their inhibition on phytophthora revealed by genome mining.</title>
        <authorList>
            <person name="Wang G."/>
            <person name="Liu Z."/>
            <person name="Lin R."/>
            <person name="Li E."/>
            <person name="Mao Z."/>
            <person name="Ling J."/>
            <person name="Yang Y."/>
            <person name="Yin W.B."/>
            <person name="Xie B."/>
        </authorList>
    </citation>
    <scope>NUCLEOTIDE SEQUENCE [LARGE SCALE GENOMIC DNA]</scope>
    <source>
        <strain evidence="1">170</strain>
    </source>
</reference>
<dbReference type="RefSeq" id="XP_018141733.1">
    <property type="nucleotide sequence ID" value="XM_018293963.1"/>
</dbReference>
<dbReference type="Proteomes" id="UP000078397">
    <property type="component" value="Unassembled WGS sequence"/>
</dbReference>
<gene>
    <name evidence="1" type="ORF">VFPPC_16210</name>
</gene>
<proteinExistence type="predicted"/>
<dbReference type="GeneID" id="28857957"/>
<evidence type="ECO:0000313" key="1">
    <source>
        <dbReference type="EMBL" id="OAQ64419.1"/>
    </source>
</evidence>
<protein>
    <submittedName>
        <fullName evidence="1">Uncharacterized protein</fullName>
    </submittedName>
</protein>